<evidence type="ECO:0000259" key="2">
    <source>
        <dbReference type="PROSITE" id="PS50041"/>
    </source>
</evidence>
<proteinExistence type="predicted"/>
<accession>A0A9N9TJ27</accession>
<feature type="domain" description="C-type lectin" evidence="2">
    <location>
        <begin position="272"/>
        <end position="400"/>
    </location>
</feature>
<gene>
    <name evidence="3" type="ORF">PHYEVI_LOCUS2595</name>
</gene>
<keyword evidence="4" id="KW-1185">Reference proteome</keyword>
<dbReference type="PROSITE" id="PS50041">
    <property type="entry name" value="C_TYPE_LECTIN_2"/>
    <property type="match status" value="1"/>
</dbReference>
<dbReference type="InterPro" id="IPR016187">
    <property type="entry name" value="CTDL_fold"/>
</dbReference>
<evidence type="ECO:0000313" key="3">
    <source>
        <dbReference type="EMBL" id="CAG9856169.1"/>
    </source>
</evidence>
<dbReference type="OrthoDB" id="6752703at2759"/>
<dbReference type="SUPFAM" id="SSF47954">
    <property type="entry name" value="Cyclin-like"/>
    <property type="match status" value="1"/>
</dbReference>
<dbReference type="Proteomes" id="UP001153712">
    <property type="component" value="Chromosome 11"/>
</dbReference>
<dbReference type="Gene3D" id="1.10.472.10">
    <property type="entry name" value="Cyclin-like"/>
    <property type="match status" value="1"/>
</dbReference>
<keyword evidence="1" id="KW-1015">Disulfide bond</keyword>
<dbReference type="InterPro" id="IPR016186">
    <property type="entry name" value="C-type_lectin-like/link_sf"/>
</dbReference>
<dbReference type="PROSITE" id="PS00615">
    <property type="entry name" value="C_TYPE_LECTIN_1"/>
    <property type="match status" value="1"/>
</dbReference>
<dbReference type="Gene3D" id="3.10.100.10">
    <property type="entry name" value="Mannose-Binding Protein A, subunit A"/>
    <property type="match status" value="1"/>
</dbReference>
<dbReference type="InterPro" id="IPR001304">
    <property type="entry name" value="C-type_lectin-like"/>
</dbReference>
<sequence length="417" mass="48254">MSLTDYESELVVEWLNKMLKCEGKYLEPILDLQSTVLMKDVCSMLKQDVHVFTFSVDTLEDYISKKSALSQEIPDPVLALVCTIFVCSKYIGEQDIKIKHLTIVLKKLTGQIYDPTAIKSAEVEILSTLNNNLPINNNVEDLKTFVAKFERECPIKVSIIPLCVEIMEMLYLTRKEWFYSLKELYVNTKEALRVFNKLIRSRFYLPIGILIYAFRNTTYSKTLSVNNMLEDFAKGSQIHVDHLNALCTKCQNDGTLYTSSVLRTNSSRILEYNNNRYYFFTEVALNFYSAFQFCKLRNMELLSIESAEENTKIGLHLVEKGWAGRRFWTSAVNMGVNKKWFWLSTGQELKYFNWDKGEPTGESVPFVANYENCIQARHEGNRGFTWNDLNCFQWNNVICEAPVTCSCKAPRISLPEF</sequence>
<dbReference type="Pfam" id="PF00059">
    <property type="entry name" value="Lectin_C"/>
    <property type="match status" value="1"/>
</dbReference>
<dbReference type="SMART" id="SM00034">
    <property type="entry name" value="CLECT"/>
    <property type="match status" value="1"/>
</dbReference>
<dbReference type="AlphaFoldDB" id="A0A9N9TJ27"/>
<dbReference type="InterPro" id="IPR018378">
    <property type="entry name" value="C-type_lectin_CS"/>
</dbReference>
<reference evidence="3" key="1">
    <citation type="submission" date="2022-01" db="EMBL/GenBank/DDBJ databases">
        <authorList>
            <person name="King R."/>
        </authorList>
    </citation>
    <scope>NUCLEOTIDE SEQUENCE</scope>
</reference>
<name>A0A9N9TJ27_PHYSR</name>
<evidence type="ECO:0000313" key="4">
    <source>
        <dbReference type="Proteomes" id="UP001153712"/>
    </source>
</evidence>
<dbReference type="InterPro" id="IPR051004">
    <property type="entry name" value="DC-SIGN_domain-containing"/>
</dbReference>
<evidence type="ECO:0000256" key="1">
    <source>
        <dbReference type="ARBA" id="ARBA00023157"/>
    </source>
</evidence>
<dbReference type="SUPFAM" id="SSF56436">
    <property type="entry name" value="C-type lectin-like"/>
    <property type="match status" value="1"/>
</dbReference>
<protein>
    <recommendedName>
        <fullName evidence="2">C-type lectin domain-containing protein</fullName>
    </recommendedName>
</protein>
<dbReference type="PANTHER" id="PTHR22802">
    <property type="entry name" value="C-TYPE LECTIN SUPERFAMILY MEMBER"/>
    <property type="match status" value="1"/>
</dbReference>
<dbReference type="CDD" id="cd00037">
    <property type="entry name" value="CLECT"/>
    <property type="match status" value="1"/>
</dbReference>
<dbReference type="PANTHER" id="PTHR22802:SF465">
    <property type="entry name" value="AT17652P-RELATED"/>
    <property type="match status" value="1"/>
</dbReference>
<dbReference type="InterPro" id="IPR036915">
    <property type="entry name" value="Cyclin-like_sf"/>
</dbReference>
<dbReference type="EMBL" id="OU900104">
    <property type="protein sequence ID" value="CAG9856169.1"/>
    <property type="molecule type" value="Genomic_DNA"/>
</dbReference>
<organism evidence="3 4">
    <name type="scientific">Phyllotreta striolata</name>
    <name type="common">Striped flea beetle</name>
    <name type="synonym">Crioceris striolata</name>
    <dbReference type="NCBI Taxonomy" id="444603"/>
    <lineage>
        <taxon>Eukaryota</taxon>
        <taxon>Metazoa</taxon>
        <taxon>Ecdysozoa</taxon>
        <taxon>Arthropoda</taxon>
        <taxon>Hexapoda</taxon>
        <taxon>Insecta</taxon>
        <taxon>Pterygota</taxon>
        <taxon>Neoptera</taxon>
        <taxon>Endopterygota</taxon>
        <taxon>Coleoptera</taxon>
        <taxon>Polyphaga</taxon>
        <taxon>Cucujiformia</taxon>
        <taxon>Chrysomeloidea</taxon>
        <taxon>Chrysomelidae</taxon>
        <taxon>Galerucinae</taxon>
        <taxon>Alticini</taxon>
        <taxon>Phyllotreta</taxon>
    </lineage>
</organism>